<accession>A0A0A9BJ99</accession>
<organism evidence="1">
    <name type="scientific">Arundo donax</name>
    <name type="common">Giant reed</name>
    <name type="synonym">Donax arundinaceus</name>
    <dbReference type="NCBI Taxonomy" id="35708"/>
    <lineage>
        <taxon>Eukaryota</taxon>
        <taxon>Viridiplantae</taxon>
        <taxon>Streptophyta</taxon>
        <taxon>Embryophyta</taxon>
        <taxon>Tracheophyta</taxon>
        <taxon>Spermatophyta</taxon>
        <taxon>Magnoliopsida</taxon>
        <taxon>Liliopsida</taxon>
        <taxon>Poales</taxon>
        <taxon>Poaceae</taxon>
        <taxon>PACMAD clade</taxon>
        <taxon>Arundinoideae</taxon>
        <taxon>Arundineae</taxon>
        <taxon>Arundo</taxon>
    </lineage>
</organism>
<sequence length="21" mass="2534">MLEEYQTEIQMKVYSSNIGNR</sequence>
<protein>
    <submittedName>
        <fullName evidence="1">Uncharacterized protein</fullName>
    </submittedName>
</protein>
<reference evidence="1" key="1">
    <citation type="submission" date="2014-09" db="EMBL/GenBank/DDBJ databases">
        <authorList>
            <person name="Magalhaes I.L.F."/>
            <person name="Oliveira U."/>
            <person name="Santos F.R."/>
            <person name="Vidigal T.H.D.A."/>
            <person name="Brescovit A.D."/>
            <person name="Santos A.J."/>
        </authorList>
    </citation>
    <scope>NUCLEOTIDE SEQUENCE</scope>
    <source>
        <tissue evidence="1">Shoot tissue taken approximately 20 cm above the soil surface</tissue>
    </source>
</reference>
<dbReference type="EMBL" id="GBRH01235687">
    <property type="protein sequence ID" value="JAD62208.1"/>
    <property type="molecule type" value="Transcribed_RNA"/>
</dbReference>
<reference evidence="1" key="2">
    <citation type="journal article" date="2015" name="Data Brief">
        <title>Shoot transcriptome of the giant reed, Arundo donax.</title>
        <authorList>
            <person name="Barrero R.A."/>
            <person name="Guerrero F.D."/>
            <person name="Moolhuijzen P."/>
            <person name="Goolsby J.A."/>
            <person name="Tidwell J."/>
            <person name="Bellgard S.E."/>
            <person name="Bellgard M.I."/>
        </authorList>
    </citation>
    <scope>NUCLEOTIDE SEQUENCE</scope>
    <source>
        <tissue evidence="1">Shoot tissue taken approximately 20 cm above the soil surface</tissue>
    </source>
</reference>
<evidence type="ECO:0000313" key="1">
    <source>
        <dbReference type="EMBL" id="JAD62208.1"/>
    </source>
</evidence>
<dbReference type="AlphaFoldDB" id="A0A0A9BJ99"/>
<proteinExistence type="predicted"/>
<name>A0A0A9BJ99_ARUDO</name>